<dbReference type="PANTHER" id="PTHR36925">
    <property type="entry name" value="COBALT-PRECORRIN-6A REDUCTASE"/>
    <property type="match status" value="1"/>
</dbReference>
<comment type="pathway">
    <text evidence="1">Cofactor biosynthesis; adenosylcobalamin biosynthesis.</text>
</comment>
<dbReference type="Pfam" id="PF02571">
    <property type="entry name" value="CbiJ"/>
    <property type="match status" value="1"/>
</dbReference>
<dbReference type="AlphaFoldDB" id="Q0RNA6"/>
<dbReference type="eggNOG" id="COG2099">
    <property type="taxonomic scope" value="Bacteria"/>
</dbReference>
<organism evidence="4 5">
    <name type="scientific">Frankia alni (strain DSM 45986 / CECT 9034 / ACN14a)</name>
    <dbReference type="NCBI Taxonomy" id="326424"/>
    <lineage>
        <taxon>Bacteria</taxon>
        <taxon>Bacillati</taxon>
        <taxon>Actinomycetota</taxon>
        <taxon>Actinomycetes</taxon>
        <taxon>Frankiales</taxon>
        <taxon>Frankiaceae</taxon>
        <taxon>Frankia</taxon>
    </lineage>
</organism>
<dbReference type="STRING" id="326424.FRAAL2334"/>
<evidence type="ECO:0000313" key="5">
    <source>
        <dbReference type="Proteomes" id="UP000000657"/>
    </source>
</evidence>
<keyword evidence="2" id="KW-0169">Cobalamin biosynthesis</keyword>
<evidence type="ECO:0000256" key="1">
    <source>
        <dbReference type="ARBA" id="ARBA00004953"/>
    </source>
</evidence>
<reference evidence="4 5" key="1">
    <citation type="journal article" date="2007" name="Genome Res.">
        <title>Genome characteristics of facultatively symbiotic Frankia sp. strains reflect host range and host plant biogeography.</title>
        <authorList>
            <person name="Normand P."/>
            <person name="Lapierre P."/>
            <person name="Tisa L.S."/>
            <person name="Gogarten J.P."/>
            <person name="Alloisio N."/>
            <person name="Bagnarol E."/>
            <person name="Bassi C.A."/>
            <person name="Berry A.M."/>
            <person name="Bickhart D.M."/>
            <person name="Choisne N."/>
            <person name="Couloux A."/>
            <person name="Cournoyer B."/>
            <person name="Cruveiller S."/>
            <person name="Daubin V."/>
            <person name="Demange N."/>
            <person name="Francino M.P."/>
            <person name="Goltsman E."/>
            <person name="Huang Y."/>
            <person name="Kopp O.R."/>
            <person name="Labarre L."/>
            <person name="Lapidus A."/>
            <person name="Lavire C."/>
            <person name="Marechal J."/>
            <person name="Martinez M."/>
            <person name="Mastronunzio J.E."/>
            <person name="Mullin B.C."/>
            <person name="Niemann J."/>
            <person name="Pujic P."/>
            <person name="Rawnsley T."/>
            <person name="Rouy Z."/>
            <person name="Schenowitz C."/>
            <person name="Sellstedt A."/>
            <person name="Tavares F."/>
            <person name="Tomkins J.P."/>
            <person name="Vallenet D."/>
            <person name="Valverde C."/>
            <person name="Wall L.G."/>
            <person name="Wang Y."/>
            <person name="Medigue C."/>
            <person name="Benson D.R."/>
        </authorList>
    </citation>
    <scope>NUCLEOTIDE SEQUENCE [LARGE SCALE GENOMIC DNA]</scope>
    <source>
        <strain evidence="5">DSM 45986 / CECT 9034 / ACN14a</strain>
    </source>
</reference>
<evidence type="ECO:0000256" key="3">
    <source>
        <dbReference type="ARBA" id="ARBA00023002"/>
    </source>
</evidence>
<evidence type="ECO:0000256" key="2">
    <source>
        <dbReference type="ARBA" id="ARBA00022573"/>
    </source>
</evidence>
<dbReference type="PROSITE" id="PS51014">
    <property type="entry name" value="COBK_CBIJ"/>
    <property type="match status" value="1"/>
</dbReference>
<dbReference type="EC" id="1.3.1.54" evidence="4"/>
<dbReference type="KEGG" id="fal:FRAAL2334"/>
<evidence type="ECO:0000313" key="4">
    <source>
        <dbReference type="EMBL" id="CAJ60983.1"/>
    </source>
</evidence>
<dbReference type="HOGENOM" id="CLU_068627_1_0_11"/>
<dbReference type="PANTHER" id="PTHR36925:SF1">
    <property type="entry name" value="COBALT-PRECORRIN-6A REDUCTASE"/>
    <property type="match status" value="1"/>
</dbReference>
<dbReference type="InterPro" id="IPR003723">
    <property type="entry name" value="Precorrin-6x_reduct"/>
</dbReference>
<accession>Q0RNA6</accession>
<proteinExistence type="predicted"/>
<dbReference type="GO" id="GO:0016994">
    <property type="term" value="F:precorrin-6A reductase activity"/>
    <property type="evidence" value="ECO:0007669"/>
    <property type="project" value="UniProtKB-EC"/>
</dbReference>
<keyword evidence="3 4" id="KW-0560">Oxidoreductase</keyword>
<dbReference type="Proteomes" id="UP000000657">
    <property type="component" value="Chromosome"/>
</dbReference>
<dbReference type="NCBIfam" id="TIGR00715">
    <property type="entry name" value="precor6x_red"/>
    <property type="match status" value="1"/>
</dbReference>
<dbReference type="NCBIfam" id="NF005968">
    <property type="entry name" value="PRK08057.1-2"/>
    <property type="match status" value="1"/>
</dbReference>
<dbReference type="GO" id="GO:0009236">
    <property type="term" value="P:cobalamin biosynthetic process"/>
    <property type="evidence" value="ECO:0007669"/>
    <property type="project" value="UniProtKB-UniPathway"/>
</dbReference>
<dbReference type="UniPathway" id="UPA00148"/>
<keyword evidence="5" id="KW-1185">Reference proteome</keyword>
<dbReference type="RefSeq" id="WP_011603498.1">
    <property type="nucleotide sequence ID" value="NC_008278.1"/>
</dbReference>
<name>Q0RNA6_FRAAA</name>
<protein>
    <submittedName>
        <fullName evidence="4">Precorrin-6X reductase</fullName>
        <ecNumber evidence="4">1.3.1.54</ecNumber>
    </submittedName>
</protein>
<gene>
    <name evidence="4" type="primary">cobK</name>
    <name evidence="4" type="ordered locus">FRAAL2334</name>
</gene>
<dbReference type="EMBL" id="CT573213">
    <property type="protein sequence ID" value="CAJ60983.1"/>
    <property type="molecule type" value="Genomic_DNA"/>
</dbReference>
<sequence length="277" mass="29054">MLLLGGTGEARRLALALTEAGGFDVVYSLAGRVREPRVPPSCRVRIGGFGGPAGLAEHLRCERIDAVVDATHPFAARMTASAATAAAATGVPLLVLRRPGWLAQPGDDWRRVPSLPALTDLIDRFVPLRRGAATDPGPRVFLTTGRSDLALFAGLHRPWFLARCVEPPTGPLPPRLEVILDRGPFDVAGETALLRRHAIDVLVTKDSGGAMTAAKLTAARDLGLPVLMVDRPPPPSGFPVVSDIAPATRWLTDLATSRHAGAGSVAGAVTARTPPVP</sequence>